<accession>A0A7W7KFH6</accession>
<gene>
    <name evidence="1" type="ORF">HNP46_000292</name>
</gene>
<protein>
    <submittedName>
        <fullName evidence="1">Uncharacterized protein</fullName>
    </submittedName>
</protein>
<dbReference type="EMBL" id="JACHLI010000001">
    <property type="protein sequence ID" value="MBB4861481.1"/>
    <property type="molecule type" value="Genomic_DNA"/>
</dbReference>
<evidence type="ECO:0000313" key="1">
    <source>
        <dbReference type="EMBL" id="MBB4861481.1"/>
    </source>
</evidence>
<comment type="caution">
    <text evidence="1">The sequence shown here is derived from an EMBL/GenBank/DDBJ whole genome shotgun (WGS) entry which is preliminary data.</text>
</comment>
<name>A0A7W7KFH6_PSENT</name>
<proteinExistence type="predicted"/>
<dbReference type="RefSeq" id="WP_184585742.1">
    <property type="nucleotide sequence ID" value="NZ_JACHLI010000001.1"/>
</dbReference>
<sequence>MIPLYSRLYGLTPCEISRLEHVRDVFYSKPHLKNLHGYITYLLTHHVQALTTPALSTILTKASLFRIASHSMLIVKDVPVALDGEIRFLHLCDYLSAPTDLPPYLKFQDGVWSVQKDYYDLLRHHTDDNLPATTLSSLAEAAMGPSGPIKTDLPNCLIRFEGALAYAHLLDMNVQSNLSALLNDYLARHFTLRDLQNADDPAEQNEFLAA</sequence>
<dbReference type="AlphaFoldDB" id="A0A7W7KFH6"/>
<organism evidence="1 2">
    <name type="scientific">Pseudomonas nitroreducens</name>
    <dbReference type="NCBI Taxonomy" id="46680"/>
    <lineage>
        <taxon>Bacteria</taxon>
        <taxon>Pseudomonadati</taxon>
        <taxon>Pseudomonadota</taxon>
        <taxon>Gammaproteobacteria</taxon>
        <taxon>Pseudomonadales</taxon>
        <taxon>Pseudomonadaceae</taxon>
        <taxon>Pseudomonas</taxon>
    </lineage>
</organism>
<dbReference type="Proteomes" id="UP000566995">
    <property type="component" value="Unassembled WGS sequence"/>
</dbReference>
<evidence type="ECO:0000313" key="2">
    <source>
        <dbReference type="Proteomes" id="UP000566995"/>
    </source>
</evidence>
<reference evidence="1 2" key="1">
    <citation type="submission" date="2020-08" db="EMBL/GenBank/DDBJ databases">
        <title>Functional genomics of gut bacteria from endangered species of beetles.</title>
        <authorList>
            <person name="Carlos-Shanley C."/>
        </authorList>
    </citation>
    <scope>NUCLEOTIDE SEQUENCE [LARGE SCALE GENOMIC DNA]</scope>
    <source>
        <strain evidence="1 2">S00179</strain>
    </source>
</reference>